<evidence type="ECO:0000313" key="3">
    <source>
        <dbReference type="Proteomes" id="UP001209803"/>
    </source>
</evidence>
<evidence type="ECO:0000259" key="1">
    <source>
        <dbReference type="SMART" id="SM01043"/>
    </source>
</evidence>
<dbReference type="InterPro" id="IPR036388">
    <property type="entry name" value="WH-like_DNA-bd_sf"/>
</dbReference>
<dbReference type="InterPro" id="IPR011990">
    <property type="entry name" value="TPR-like_helical_dom_sf"/>
</dbReference>
<dbReference type="EMBL" id="CP120863">
    <property type="protein sequence ID" value="WFE87759.1"/>
    <property type="molecule type" value="Genomic_DNA"/>
</dbReference>
<proteinExistence type="predicted"/>
<gene>
    <name evidence="2" type="ORF">K1718_16500</name>
</gene>
<evidence type="ECO:0000313" key="2">
    <source>
        <dbReference type="EMBL" id="WFE87759.1"/>
    </source>
</evidence>
<dbReference type="Gene3D" id="1.10.10.10">
    <property type="entry name" value="Winged helix-like DNA-binding domain superfamily/Winged helix DNA-binding domain"/>
    <property type="match status" value="1"/>
</dbReference>
<organism evidence="2 3">
    <name type="scientific">Roseibium porphyridii</name>
    <dbReference type="NCBI Taxonomy" id="2866279"/>
    <lineage>
        <taxon>Bacteria</taxon>
        <taxon>Pseudomonadati</taxon>
        <taxon>Pseudomonadota</taxon>
        <taxon>Alphaproteobacteria</taxon>
        <taxon>Hyphomicrobiales</taxon>
        <taxon>Stappiaceae</taxon>
        <taxon>Roseibium</taxon>
    </lineage>
</organism>
<accession>A0ABY8F0I1</accession>
<dbReference type="InterPro" id="IPR005158">
    <property type="entry name" value="BTAD"/>
</dbReference>
<dbReference type="SMART" id="SM01043">
    <property type="entry name" value="BTAD"/>
    <property type="match status" value="1"/>
</dbReference>
<dbReference type="PANTHER" id="PTHR35807">
    <property type="entry name" value="TRANSCRIPTIONAL REGULATOR REDD-RELATED"/>
    <property type="match status" value="1"/>
</dbReference>
<sequence length="647" mass="72415">MSKDLEPVAVKTRKALAIMAYLSRMSGLTAPRETLADLLWSGTDRHKAMQSMRQALRQLKTAEEAAGIDVVRSSPGHVQLGSSAFYTDLDEVMRLLENGRASDFREATDLWRGEFLAGFEDIDPELNDWIQVERERVRSEVSTAAFRHLDEISVDDGGQQVEAGGKFLLTIDPAFEAAHRLLIRLYKKLGQPERAEQQFKTCEREMRLHLDAEPDEETRALLIAEEAEGKRAGVSHHPGDIGATHSVLSNNEEVVKLPEISIISSSLHKKGLNDAVHLREEIVSGLSSFKSFDLYESEYFGEENFPKPTLVHGHELGSYQLRFRHDERSGKIAIQFEDRSNGQIVFNEIIDLSLWDGIAPAASQVVSRVHSVATTRLRNPSNTSIFARWCQAEALLWDFTPQSDEKAMRLLNDLERSNGSFSLIYSGKASIIMKQELHFPLHDKTTHDGMGGLLNLAEKAIVLDPWQAANQRVYGWALILSNMPDEARRAFQNAGRLRSSDPANLMSVAEGLAFSGDVDEARATAERAFNLFSFVPRVFYEYLANIYFASDDFESAITQIERGAGISVGGLTTRVAALICSGREDEALQTLQRFTDQRAALLDSAPEFTADPVTWRTRVNFFQDKAVRQNFDKGAALVQKFLFEGTR</sequence>
<reference evidence="2 3" key="1">
    <citation type="submission" date="2023-03" db="EMBL/GenBank/DDBJ databases">
        <title>Roseibium porphyridii sp. nov. and Roseibium rhodosorbium sp. nov. isolated from marine algae, Porphyridium cruentum and Rhodosorus marinus, respectively.</title>
        <authorList>
            <person name="Lee M.W."/>
            <person name="Choi B.J."/>
            <person name="Lee J.K."/>
            <person name="Choi D.G."/>
            <person name="Baek J.H."/>
            <person name="Bayburt H."/>
            <person name="Kim J.M."/>
            <person name="Han D.M."/>
            <person name="Kim K.H."/>
            <person name="Jeon C.O."/>
        </authorList>
    </citation>
    <scope>NUCLEOTIDE SEQUENCE [LARGE SCALE GENOMIC DNA]</scope>
    <source>
        <strain evidence="2 3">KMA01</strain>
    </source>
</reference>
<keyword evidence="3" id="KW-1185">Reference proteome</keyword>
<dbReference type="Pfam" id="PF03704">
    <property type="entry name" value="BTAD"/>
    <property type="match status" value="1"/>
</dbReference>
<dbReference type="InterPro" id="IPR051677">
    <property type="entry name" value="AfsR-DnrI-RedD_regulator"/>
</dbReference>
<dbReference type="Gene3D" id="1.25.40.10">
    <property type="entry name" value="Tetratricopeptide repeat domain"/>
    <property type="match status" value="2"/>
</dbReference>
<dbReference type="SUPFAM" id="SSF48452">
    <property type="entry name" value="TPR-like"/>
    <property type="match status" value="2"/>
</dbReference>
<dbReference type="Proteomes" id="UP001209803">
    <property type="component" value="Chromosome"/>
</dbReference>
<dbReference type="Pfam" id="PF07721">
    <property type="entry name" value="TPR_4"/>
    <property type="match status" value="1"/>
</dbReference>
<name>A0ABY8F0I1_9HYPH</name>
<protein>
    <submittedName>
        <fullName evidence="2">BTAD domain-containing putative transcriptional regulator</fullName>
    </submittedName>
</protein>
<dbReference type="RefSeq" id="WP_265681511.1">
    <property type="nucleotide sequence ID" value="NZ_CP120863.1"/>
</dbReference>
<feature type="domain" description="Bacterial transcriptional activator" evidence="1">
    <location>
        <begin position="87"/>
        <end position="226"/>
    </location>
</feature>
<dbReference type="InterPro" id="IPR011717">
    <property type="entry name" value="TPR-4"/>
</dbReference>